<dbReference type="EMBL" id="AMCI01001638">
    <property type="protein sequence ID" value="EJX04935.1"/>
    <property type="molecule type" value="Genomic_DNA"/>
</dbReference>
<dbReference type="AlphaFoldDB" id="J9GWC8"/>
<sequence>MIYRIRSHVRTANSDIDHIRDQISSATAKNTVSDLLCEIKHATPFAINNIKFRGIG</sequence>
<evidence type="ECO:0000313" key="1">
    <source>
        <dbReference type="EMBL" id="EJX04935.1"/>
    </source>
</evidence>
<gene>
    <name evidence="1" type="ORF">EVA_06957</name>
</gene>
<name>J9GWC8_9ZZZZ</name>
<accession>J9GWC8</accession>
<reference evidence="1" key="1">
    <citation type="journal article" date="2012" name="PLoS ONE">
        <title>Gene sets for utilization of primary and secondary nutrition supplies in the distal gut of endangered iberian lynx.</title>
        <authorList>
            <person name="Alcaide M."/>
            <person name="Messina E."/>
            <person name="Richter M."/>
            <person name="Bargiela R."/>
            <person name="Peplies J."/>
            <person name="Huws S.A."/>
            <person name="Newbold C.J."/>
            <person name="Golyshin P.N."/>
            <person name="Simon M.A."/>
            <person name="Lopez G."/>
            <person name="Yakimov M.M."/>
            <person name="Ferrer M."/>
        </authorList>
    </citation>
    <scope>NUCLEOTIDE SEQUENCE</scope>
</reference>
<comment type="caution">
    <text evidence="1">The sequence shown here is derived from an EMBL/GenBank/DDBJ whole genome shotgun (WGS) entry which is preliminary data.</text>
</comment>
<protein>
    <submittedName>
        <fullName evidence="1">Uncharacterized protein</fullName>
    </submittedName>
</protein>
<proteinExistence type="predicted"/>
<organism evidence="1">
    <name type="scientific">gut metagenome</name>
    <dbReference type="NCBI Taxonomy" id="749906"/>
    <lineage>
        <taxon>unclassified sequences</taxon>
        <taxon>metagenomes</taxon>
        <taxon>organismal metagenomes</taxon>
    </lineage>
</organism>